<protein>
    <submittedName>
        <fullName evidence="8">PetM of cytochrome b6/f complex subunit 7</fullName>
    </submittedName>
</protein>
<keyword evidence="6 7" id="KW-0472">Membrane</keyword>
<comment type="caution">
    <text evidence="8">The sequence shown here is derived from an EMBL/GenBank/DDBJ whole genome shotgun (WGS) entry which is preliminary data.</text>
</comment>
<dbReference type="STRING" id="70448.A0A090M0B3"/>
<dbReference type="GO" id="GO:0009512">
    <property type="term" value="C:cytochrome b6f complex"/>
    <property type="evidence" value="ECO:0007669"/>
    <property type="project" value="InterPro"/>
</dbReference>
<dbReference type="AlphaFoldDB" id="A0A090M0B3"/>
<dbReference type="GeneID" id="34945783"/>
<evidence type="ECO:0000256" key="3">
    <source>
        <dbReference type="ARBA" id="ARBA00022692"/>
    </source>
</evidence>
<evidence type="ECO:0000256" key="1">
    <source>
        <dbReference type="ARBA" id="ARBA00004167"/>
    </source>
</evidence>
<keyword evidence="2" id="KW-0813">Transport</keyword>
<evidence type="ECO:0000256" key="6">
    <source>
        <dbReference type="ARBA" id="ARBA00023136"/>
    </source>
</evidence>
<evidence type="ECO:0000256" key="5">
    <source>
        <dbReference type="ARBA" id="ARBA00022989"/>
    </source>
</evidence>
<dbReference type="EMBL" id="CAID01000004">
    <property type="protein sequence ID" value="CEF97695.1"/>
    <property type="molecule type" value="Genomic_DNA"/>
</dbReference>
<sequence>MTSARVQKEVRGVATKASAVELMQVANQGAEIASVATTCFAITLVGLAIGFVLLRVEGSVMGEE</sequence>
<dbReference type="KEGG" id="ota:OT_ostta04g04150"/>
<comment type="subcellular location">
    <subcellularLocation>
        <location evidence="1">Membrane</location>
        <topology evidence="1">Single-pass membrane protein</topology>
    </subcellularLocation>
</comment>
<dbReference type="GO" id="GO:0016020">
    <property type="term" value="C:membrane"/>
    <property type="evidence" value="ECO:0007669"/>
    <property type="project" value="UniProtKB-SubCell"/>
</dbReference>
<keyword evidence="4" id="KW-0249">Electron transport</keyword>
<evidence type="ECO:0000313" key="9">
    <source>
        <dbReference type="Proteomes" id="UP000009170"/>
    </source>
</evidence>
<keyword evidence="3 7" id="KW-0812">Transmembrane</keyword>
<reference evidence="9" key="1">
    <citation type="journal article" date="2006" name="Proc. Natl. Acad. Sci. U.S.A.">
        <title>Genome analysis of the smallest free-living eukaryote Ostreococcus tauri unveils many unique features.</title>
        <authorList>
            <person name="Derelle E."/>
            <person name="Ferraz C."/>
            <person name="Rombauts S."/>
            <person name="Rouze P."/>
            <person name="Worden A.Z."/>
            <person name="Robbens S."/>
            <person name="Partensky F."/>
            <person name="Degroeve S."/>
            <person name="Echeynie S."/>
            <person name="Cooke R."/>
            <person name="Saeys Y."/>
            <person name="Wuyts J."/>
            <person name="Jabbari K."/>
            <person name="Bowler C."/>
            <person name="Panaud O."/>
            <person name="Piegu B."/>
            <person name="Ball S.G."/>
            <person name="Ral J.-P."/>
            <person name="Bouget F.-Y."/>
            <person name="Piganeau G."/>
            <person name="De Baets B."/>
            <person name="Picard A."/>
            <person name="Delseny M."/>
            <person name="Demaille J."/>
            <person name="Van de Peer Y."/>
            <person name="Moreau H."/>
        </authorList>
    </citation>
    <scope>NUCLEOTIDE SEQUENCE [LARGE SCALE GENOMIC DNA]</scope>
    <source>
        <strain evidence="9">OTTH 0595 / CCAP 157/2 / RCC745</strain>
    </source>
</reference>
<dbReference type="InParanoid" id="A0A090M0B3"/>
<proteinExistence type="predicted"/>
<dbReference type="RefSeq" id="XP_022838835.1">
    <property type="nucleotide sequence ID" value="XM_022984580.1"/>
</dbReference>
<dbReference type="Pfam" id="PF08041">
    <property type="entry name" value="PetM"/>
    <property type="match status" value="1"/>
</dbReference>
<gene>
    <name evidence="8" type="ORF">OT_ostta04g04150</name>
</gene>
<dbReference type="OrthoDB" id="1926597at2759"/>
<organism evidence="8 9">
    <name type="scientific">Ostreococcus tauri</name>
    <name type="common">Marine green alga</name>
    <dbReference type="NCBI Taxonomy" id="70448"/>
    <lineage>
        <taxon>Eukaryota</taxon>
        <taxon>Viridiplantae</taxon>
        <taxon>Chlorophyta</taxon>
        <taxon>Mamiellophyceae</taxon>
        <taxon>Mamiellales</taxon>
        <taxon>Bathycoccaceae</taxon>
        <taxon>Ostreococcus</taxon>
    </lineage>
</organism>
<keyword evidence="9" id="KW-1185">Reference proteome</keyword>
<dbReference type="Proteomes" id="UP000009170">
    <property type="component" value="Unassembled WGS sequence"/>
</dbReference>
<evidence type="ECO:0000313" key="8">
    <source>
        <dbReference type="EMBL" id="CEF97695.1"/>
    </source>
</evidence>
<dbReference type="SUPFAM" id="SSF103441">
    <property type="entry name" value="PetM subunit of the cytochrome b6f complex"/>
    <property type="match status" value="1"/>
</dbReference>
<accession>A0A090M0B3</accession>
<dbReference type="InterPro" id="IPR012595">
    <property type="entry name" value="PetM_cyt_b6/f_cplx_su7"/>
</dbReference>
<reference evidence="8 9" key="2">
    <citation type="journal article" date="2014" name="BMC Genomics">
        <title>An improved genome of the model marine alga Ostreococcus tauri unfolds by assessing Illumina de novo assemblies.</title>
        <authorList>
            <person name="Blanc-Mathieu R."/>
            <person name="Verhelst B."/>
            <person name="Derelle E."/>
            <person name="Rombauts S."/>
            <person name="Bouget F.Y."/>
            <person name="Carre I."/>
            <person name="Chateau A."/>
            <person name="Eyre-Walker A."/>
            <person name="Grimsley N."/>
            <person name="Moreau H."/>
            <person name="Piegu B."/>
            <person name="Rivals E."/>
            <person name="Schackwitz W."/>
            <person name="Van de Peer Y."/>
            <person name="Piganeau G."/>
        </authorList>
    </citation>
    <scope>NUCLEOTIDE SEQUENCE [LARGE SCALE GENOMIC DNA]</scope>
    <source>
        <strain evidence="9">OTTH 0595 / CCAP 157/2 / RCC745</strain>
    </source>
</reference>
<evidence type="ECO:0000256" key="7">
    <source>
        <dbReference type="SAM" id="Phobius"/>
    </source>
</evidence>
<name>A0A090M0B3_OSTTA</name>
<feature type="transmembrane region" description="Helical" evidence="7">
    <location>
        <begin position="32"/>
        <end position="54"/>
    </location>
</feature>
<evidence type="ECO:0000256" key="4">
    <source>
        <dbReference type="ARBA" id="ARBA00022982"/>
    </source>
</evidence>
<evidence type="ECO:0000256" key="2">
    <source>
        <dbReference type="ARBA" id="ARBA00022448"/>
    </source>
</evidence>
<keyword evidence="5 7" id="KW-1133">Transmembrane helix</keyword>